<keyword evidence="3" id="KW-1185">Reference proteome</keyword>
<comment type="caution">
    <text evidence="2">The sequence shown here is derived from an EMBL/GenBank/DDBJ whole genome shotgun (WGS) entry which is preliminary data.</text>
</comment>
<dbReference type="EMBL" id="AABL01000477">
    <property type="protein sequence ID" value="EAA21137.1"/>
    <property type="molecule type" value="Genomic_DNA"/>
</dbReference>
<protein>
    <submittedName>
        <fullName evidence="2">Uncharacterized protein</fullName>
    </submittedName>
</protein>
<organism evidence="2 3">
    <name type="scientific">Plasmodium yoelii yoelii</name>
    <dbReference type="NCBI Taxonomy" id="73239"/>
    <lineage>
        <taxon>Eukaryota</taxon>
        <taxon>Sar</taxon>
        <taxon>Alveolata</taxon>
        <taxon>Apicomplexa</taxon>
        <taxon>Aconoidasida</taxon>
        <taxon>Haemosporida</taxon>
        <taxon>Plasmodiidae</taxon>
        <taxon>Plasmodium</taxon>
        <taxon>Plasmodium (Vinckeia)</taxon>
    </lineage>
</organism>
<gene>
    <name evidence="2" type="ORF">PY01771</name>
</gene>
<accession>Q7RNP4</accession>
<reference evidence="2 3" key="1">
    <citation type="journal article" date="2002" name="Nature">
        <title>Genome sequence and comparative analysis of the model rodent malaria parasite Plasmodium yoelii yoelii.</title>
        <authorList>
            <person name="Carlton J.M."/>
            <person name="Angiuoli S.V."/>
            <person name="Suh B.B."/>
            <person name="Kooij T.W."/>
            <person name="Pertea M."/>
            <person name="Silva J.C."/>
            <person name="Ermolaeva M.D."/>
            <person name="Allen J.E."/>
            <person name="Selengut J.D."/>
            <person name="Koo H.L."/>
            <person name="Peterson J.D."/>
            <person name="Pop M."/>
            <person name="Kosack D.S."/>
            <person name="Shumway M.F."/>
            <person name="Bidwell S.L."/>
            <person name="Shallom S.J."/>
            <person name="van Aken S.E."/>
            <person name="Riedmuller S.B."/>
            <person name="Feldblyum T.V."/>
            <person name="Cho J.K."/>
            <person name="Quackenbush J."/>
            <person name="Sedegah M."/>
            <person name="Shoaibi A."/>
            <person name="Cummings L.M."/>
            <person name="Florens L."/>
            <person name="Yates J.R."/>
            <person name="Raine J.D."/>
            <person name="Sinden R.E."/>
            <person name="Harris M.A."/>
            <person name="Cunningham D.A."/>
            <person name="Preiser P.R."/>
            <person name="Bergman L.W."/>
            <person name="Vaidya A.B."/>
            <person name="van Lin L.H."/>
            <person name="Janse C.J."/>
            <person name="Waters A.P."/>
            <person name="Smith H.O."/>
            <person name="White O.R."/>
            <person name="Salzberg S.L."/>
            <person name="Venter J.C."/>
            <person name="Fraser C.M."/>
            <person name="Hoffman S.L."/>
            <person name="Gardner M.J."/>
            <person name="Carucci D.J."/>
        </authorList>
    </citation>
    <scope>NUCLEOTIDE SEQUENCE [LARGE SCALE GENOMIC DNA]</scope>
    <source>
        <strain evidence="2 3">17XNL</strain>
    </source>
</reference>
<dbReference type="AlphaFoldDB" id="Q7RNP4"/>
<keyword evidence="1" id="KW-1133">Transmembrane helix</keyword>
<evidence type="ECO:0000313" key="2">
    <source>
        <dbReference type="EMBL" id="EAA21137.1"/>
    </source>
</evidence>
<sequence>MNIISLLSPLYEHNFFILLLYKPNFPFTITILIKILHHHIYNNEQNISDLFKIYIPFKLGPINLQH</sequence>
<feature type="transmembrane region" description="Helical" evidence="1">
    <location>
        <begin position="15"/>
        <end position="36"/>
    </location>
</feature>
<proteinExistence type="predicted"/>
<evidence type="ECO:0000256" key="1">
    <source>
        <dbReference type="SAM" id="Phobius"/>
    </source>
</evidence>
<keyword evidence="1" id="KW-0812">Transmembrane</keyword>
<dbReference type="PaxDb" id="73239-Q7RNP4"/>
<dbReference type="InParanoid" id="Q7RNP4"/>
<dbReference type="Proteomes" id="UP000008553">
    <property type="component" value="Unassembled WGS sequence"/>
</dbReference>
<keyword evidence="1" id="KW-0472">Membrane</keyword>
<name>Q7RNP4_PLAYO</name>
<evidence type="ECO:0000313" key="3">
    <source>
        <dbReference type="Proteomes" id="UP000008553"/>
    </source>
</evidence>